<dbReference type="Proteomes" id="UP001597045">
    <property type="component" value="Unassembled WGS sequence"/>
</dbReference>
<gene>
    <name evidence="1" type="ORF">ACFQ1S_26535</name>
</gene>
<accession>A0ABW3MFE4</accession>
<dbReference type="Gene3D" id="3.30.200.20">
    <property type="entry name" value="Phosphorylase Kinase, domain 1"/>
    <property type="match status" value="1"/>
</dbReference>
<evidence type="ECO:0000313" key="1">
    <source>
        <dbReference type="EMBL" id="MFD1048837.1"/>
    </source>
</evidence>
<evidence type="ECO:0000313" key="2">
    <source>
        <dbReference type="Proteomes" id="UP001597045"/>
    </source>
</evidence>
<organism evidence="1 2">
    <name type="scientific">Kibdelosporangium lantanae</name>
    <dbReference type="NCBI Taxonomy" id="1497396"/>
    <lineage>
        <taxon>Bacteria</taxon>
        <taxon>Bacillati</taxon>
        <taxon>Actinomycetota</taxon>
        <taxon>Actinomycetes</taxon>
        <taxon>Pseudonocardiales</taxon>
        <taxon>Pseudonocardiaceae</taxon>
        <taxon>Kibdelosporangium</taxon>
    </lineage>
</organism>
<reference evidence="2" key="1">
    <citation type="journal article" date="2019" name="Int. J. Syst. Evol. Microbiol.">
        <title>The Global Catalogue of Microorganisms (GCM) 10K type strain sequencing project: providing services to taxonomists for standard genome sequencing and annotation.</title>
        <authorList>
            <consortium name="The Broad Institute Genomics Platform"/>
            <consortium name="The Broad Institute Genome Sequencing Center for Infectious Disease"/>
            <person name="Wu L."/>
            <person name="Ma J."/>
        </authorList>
    </citation>
    <scope>NUCLEOTIDE SEQUENCE [LARGE SCALE GENOMIC DNA]</scope>
    <source>
        <strain evidence="2">JCM 31486</strain>
    </source>
</reference>
<name>A0ABW3MFE4_9PSEU</name>
<protein>
    <recommendedName>
        <fullName evidence="3">ATP-grasp domain-containing protein</fullName>
    </recommendedName>
</protein>
<dbReference type="InterPro" id="IPR011009">
    <property type="entry name" value="Kinase-like_dom_sf"/>
</dbReference>
<comment type="caution">
    <text evidence="1">The sequence shown here is derived from an EMBL/GenBank/DDBJ whole genome shotgun (WGS) entry which is preliminary data.</text>
</comment>
<evidence type="ECO:0008006" key="3">
    <source>
        <dbReference type="Google" id="ProtNLM"/>
    </source>
</evidence>
<sequence length="213" mass="22645">MTGKGDLVGGRYRLTARIGRGAMGVVWQAYDERLARTVAVSAGTTAAELLLAANTSGLKYPLFARSDAESAAKYVGFDGCVVPEADLAGFERVVENLRMNVRRFDEIAVKEIWPIRRAGTTALEYRALGYNGSLVGFDGSRNEPPSQAMVDLAGTVFSALASVGADGTHLVDFAERDGDGVPFVVEWKDLSGGSLNSATELFRALGQMSLAAM</sequence>
<proteinExistence type="predicted"/>
<dbReference type="SUPFAM" id="SSF56112">
    <property type="entry name" value="Protein kinase-like (PK-like)"/>
    <property type="match status" value="1"/>
</dbReference>
<dbReference type="EMBL" id="JBHTIS010001822">
    <property type="protein sequence ID" value="MFD1048837.1"/>
    <property type="molecule type" value="Genomic_DNA"/>
</dbReference>
<keyword evidence="2" id="KW-1185">Reference proteome</keyword>